<proteinExistence type="predicted"/>
<feature type="signal peptide" evidence="2">
    <location>
        <begin position="1"/>
        <end position="27"/>
    </location>
</feature>
<dbReference type="EMBL" id="JAFEUZ010000006">
    <property type="protein sequence ID" value="KAG5486753.1"/>
    <property type="molecule type" value="Genomic_DNA"/>
</dbReference>
<protein>
    <submittedName>
        <fullName evidence="3">Uncharacterized protein</fullName>
    </submittedName>
</protein>
<comment type="caution">
    <text evidence="3">The sequence shown here is derived from an EMBL/GenBank/DDBJ whole genome shotgun (WGS) entry which is preliminary data.</text>
</comment>
<keyword evidence="1" id="KW-0472">Membrane</keyword>
<keyword evidence="4" id="KW-1185">Reference proteome</keyword>
<evidence type="ECO:0000313" key="3">
    <source>
        <dbReference type="EMBL" id="KAG5486753.1"/>
    </source>
</evidence>
<dbReference type="Proteomes" id="UP000673552">
    <property type="component" value="Unassembled WGS sequence"/>
</dbReference>
<reference evidence="4" key="1">
    <citation type="journal article" date="2021" name="Microbiol. Resour. Announc.">
        <title>LGAAP: Leishmaniinae Genome Assembly and Annotation Pipeline.</title>
        <authorList>
            <person name="Almutairi H."/>
            <person name="Urbaniak M.D."/>
            <person name="Bates M.D."/>
            <person name="Jariyapan N."/>
            <person name="Kwakye-Nuako G."/>
            <person name="Thomaz-Soccol V."/>
            <person name="Al-Salem W.S."/>
            <person name="Dillon R.J."/>
            <person name="Bates P.A."/>
            <person name="Gatherer D."/>
        </authorList>
    </citation>
    <scope>NUCLEOTIDE SEQUENCE [LARGE SCALE GENOMIC DNA]</scope>
</reference>
<sequence>MHCITVLAVSVPLMAWLLCISAGMTDGVTDSLFTAAATSFSGSVMWLRSRYIATLYLKERQARKQYLMRSLRRPLGGGADAAGRITAPLCDADLATEAANEEQGSPAPRPPRTVARLSPVPPAFMACCFFLLSIIFTTSAALHAICYVRSLEAEEP</sequence>
<keyword evidence="1" id="KW-0812">Transmembrane</keyword>
<dbReference type="GeneID" id="92517866"/>
<evidence type="ECO:0000256" key="2">
    <source>
        <dbReference type="SAM" id="SignalP"/>
    </source>
</evidence>
<organism evidence="3 4">
    <name type="scientific">Leishmania martiniquensis</name>
    <dbReference type="NCBI Taxonomy" id="1580590"/>
    <lineage>
        <taxon>Eukaryota</taxon>
        <taxon>Discoba</taxon>
        <taxon>Euglenozoa</taxon>
        <taxon>Kinetoplastea</taxon>
        <taxon>Metakinetoplastina</taxon>
        <taxon>Trypanosomatida</taxon>
        <taxon>Trypanosomatidae</taxon>
        <taxon>Leishmaniinae</taxon>
        <taxon>Leishmania</taxon>
    </lineage>
</organism>
<dbReference type="AlphaFoldDB" id="A0A836HSF9"/>
<name>A0A836HSF9_9TRYP</name>
<feature type="chain" id="PRO_5032270710" evidence="2">
    <location>
        <begin position="28"/>
        <end position="156"/>
    </location>
</feature>
<feature type="transmembrane region" description="Helical" evidence="1">
    <location>
        <begin position="123"/>
        <end position="148"/>
    </location>
</feature>
<evidence type="ECO:0000256" key="1">
    <source>
        <dbReference type="SAM" id="Phobius"/>
    </source>
</evidence>
<accession>A0A836HSF9</accession>
<reference evidence="4" key="2">
    <citation type="journal article" date="2021" name="Sci. Data">
        <title>Chromosome-scale genome sequencing, assembly and annotation of six genomes from subfamily Leishmaniinae.</title>
        <authorList>
            <person name="Almutairi H."/>
            <person name="Urbaniak M.D."/>
            <person name="Bates M.D."/>
            <person name="Jariyapan N."/>
            <person name="Kwakye-Nuako G."/>
            <person name="Thomaz Soccol V."/>
            <person name="Al-Salem W.S."/>
            <person name="Dillon R.J."/>
            <person name="Bates P.A."/>
            <person name="Gatherer D."/>
        </authorList>
    </citation>
    <scope>NUCLEOTIDE SEQUENCE [LARGE SCALE GENOMIC DNA]</scope>
</reference>
<keyword evidence="1" id="KW-1133">Transmembrane helix</keyword>
<dbReference type="RefSeq" id="XP_067181210.1">
    <property type="nucleotide sequence ID" value="XM_067325354.1"/>
</dbReference>
<dbReference type="OrthoDB" id="273012at2759"/>
<evidence type="ECO:0000313" key="4">
    <source>
        <dbReference type="Proteomes" id="UP000673552"/>
    </source>
</evidence>
<dbReference type="KEGG" id="lmat:92517866"/>
<gene>
    <name evidence="3" type="ORF">LSCM1_08009</name>
</gene>
<keyword evidence="2" id="KW-0732">Signal</keyword>